<dbReference type="PANTHER" id="PTHR23235">
    <property type="entry name" value="KRUEPPEL-LIKE TRANSCRIPTION FACTOR"/>
    <property type="match status" value="1"/>
</dbReference>
<dbReference type="PANTHER" id="PTHR23235:SF29">
    <property type="entry name" value="TRANSCRIPTION FACTOR SP5"/>
    <property type="match status" value="1"/>
</dbReference>
<dbReference type="InterPro" id="IPR036236">
    <property type="entry name" value="Znf_C2H2_sf"/>
</dbReference>
<dbReference type="FunFam" id="3.30.160.60:FF:000014">
    <property type="entry name" value="Transcription factor Sp3"/>
    <property type="match status" value="1"/>
</dbReference>
<dbReference type="STRING" id="9796.ENSECAP00000039498"/>
<comment type="subcellular location">
    <subcellularLocation>
        <location evidence="1">Nucleus</location>
    </subcellularLocation>
</comment>
<dbReference type="GO" id="GO:0036342">
    <property type="term" value="P:post-anal tail morphogenesis"/>
    <property type="evidence" value="ECO:0007669"/>
    <property type="project" value="Ensembl"/>
</dbReference>
<feature type="domain" description="C2H2-type" evidence="14">
    <location>
        <begin position="366"/>
        <end position="395"/>
    </location>
</feature>
<evidence type="ECO:0000256" key="8">
    <source>
        <dbReference type="ARBA" id="ARBA00023159"/>
    </source>
</evidence>
<name>A0A3Q2I1A2_HORSE</name>
<dbReference type="RefSeq" id="XP_070098094.1">
    <property type="nucleotide sequence ID" value="XM_070241993.1"/>
</dbReference>
<dbReference type="Ensembl" id="ENSECAT00000059875.2">
    <property type="protein sequence ID" value="ENSECAP00000039498.2"/>
    <property type="gene ID" value="ENSECAG00000036791.2"/>
</dbReference>
<dbReference type="InParanoid" id="A0A3Q2I1A2"/>
<keyword evidence="6" id="KW-0805">Transcription regulation</keyword>
<reference evidence="15" key="3">
    <citation type="submission" date="2025-09" db="UniProtKB">
        <authorList>
            <consortium name="Ensembl"/>
        </authorList>
    </citation>
    <scope>IDENTIFICATION</scope>
    <source>
        <strain evidence="15">Thoroughbred</strain>
    </source>
</reference>
<keyword evidence="16" id="KW-1185">Reference proteome</keyword>
<comment type="similarity">
    <text evidence="11">Belongs to the Sp1 C2H2-type zinc-finger protein family.</text>
</comment>
<keyword evidence="5" id="KW-0862">Zinc</keyword>
<dbReference type="GeneTree" id="ENSGT00940000160673"/>
<dbReference type="SMART" id="SM00355">
    <property type="entry name" value="ZnF_C2H2"/>
    <property type="match status" value="3"/>
</dbReference>
<evidence type="ECO:0000256" key="10">
    <source>
        <dbReference type="ARBA" id="ARBA00023242"/>
    </source>
</evidence>
<evidence type="ECO:0000256" key="2">
    <source>
        <dbReference type="ARBA" id="ARBA00022723"/>
    </source>
</evidence>
<dbReference type="CTD" id="389058"/>
<evidence type="ECO:0000259" key="14">
    <source>
        <dbReference type="PROSITE" id="PS50157"/>
    </source>
</evidence>
<evidence type="ECO:0000256" key="13">
    <source>
        <dbReference type="SAM" id="MobiDB-lite"/>
    </source>
</evidence>
<evidence type="ECO:0000256" key="5">
    <source>
        <dbReference type="ARBA" id="ARBA00022833"/>
    </source>
</evidence>
<evidence type="ECO:0000256" key="4">
    <source>
        <dbReference type="ARBA" id="ARBA00022771"/>
    </source>
</evidence>
<dbReference type="GO" id="GO:0008270">
    <property type="term" value="F:zinc ion binding"/>
    <property type="evidence" value="ECO:0007669"/>
    <property type="project" value="UniProtKB-KW"/>
</dbReference>
<dbReference type="GO" id="GO:0060349">
    <property type="term" value="P:bone morphogenesis"/>
    <property type="evidence" value="ECO:0007669"/>
    <property type="project" value="Ensembl"/>
</dbReference>
<reference evidence="15 16" key="1">
    <citation type="journal article" date="2009" name="Science">
        <title>Genome sequence, comparative analysis, and population genetics of the domestic horse.</title>
        <authorList>
            <consortium name="Broad Institute Genome Sequencing Platform"/>
            <consortium name="Broad Institute Whole Genome Assembly Team"/>
            <person name="Wade C.M."/>
            <person name="Giulotto E."/>
            <person name="Sigurdsson S."/>
            <person name="Zoli M."/>
            <person name="Gnerre S."/>
            <person name="Imsland F."/>
            <person name="Lear T.L."/>
            <person name="Adelson D.L."/>
            <person name="Bailey E."/>
            <person name="Bellone R.R."/>
            <person name="Bloecker H."/>
            <person name="Distl O."/>
            <person name="Edgar R.C."/>
            <person name="Garber M."/>
            <person name="Leeb T."/>
            <person name="Mauceli E."/>
            <person name="MacLeod J.N."/>
            <person name="Penedo M.C.T."/>
            <person name="Raison J.M."/>
            <person name="Sharpe T."/>
            <person name="Vogel J."/>
            <person name="Andersson L."/>
            <person name="Antczak D.F."/>
            <person name="Biagi T."/>
            <person name="Binns M.M."/>
            <person name="Chowdhary B.P."/>
            <person name="Coleman S.J."/>
            <person name="Della Valle G."/>
            <person name="Fryc S."/>
            <person name="Guerin G."/>
            <person name="Hasegawa T."/>
            <person name="Hill E.W."/>
            <person name="Jurka J."/>
            <person name="Kiialainen A."/>
            <person name="Lindgren G."/>
            <person name="Liu J."/>
            <person name="Magnani E."/>
            <person name="Mickelson J.R."/>
            <person name="Murray J."/>
            <person name="Nergadze S.G."/>
            <person name="Onofrio R."/>
            <person name="Pedroni S."/>
            <person name="Piras M.F."/>
            <person name="Raudsepp T."/>
            <person name="Rocchi M."/>
            <person name="Roeed K.H."/>
            <person name="Ryder O.A."/>
            <person name="Searle S."/>
            <person name="Skow L."/>
            <person name="Swinburne J.E."/>
            <person name="Syvaenen A.C."/>
            <person name="Tozaki T."/>
            <person name="Valberg S.J."/>
            <person name="Vaudin M."/>
            <person name="White J.R."/>
            <person name="Zody M.C."/>
            <person name="Lander E.S."/>
            <person name="Lindblad-Toh K."/>
        </authorList>
    </citation>
    <scope>NUCLEOTIDE SEQUENCE [LARGE SCALE GENOMIC DNA]</scope>
    <source>
        <strain evidence="15 16">Thoroughbred</strain>
    </source>
</reference>
<dbReference type="PROSITE" id="PS50157">
    <property type="entry name" value="ZINC_FINGER_C2H2_2"/>
    <property type="match status" value="3"/>
</dbReference>
<evidence type="ECO:0000256" key="12">
    <source>
        <dbReference type="PROSITE-ProRule" id="PRU00042"/>
    </source>
</evidence>
<dbReference type="InterPro" id="IPR013087">
    <property type="entry name" value="Znf_C2H2_type"/>
</dbReference>
<reference evidence="15" key="2">
    <citation type="submission" date="2025-08" db="UniProtKB">
        <authorList>
            <consortium name="Ensembl"/>
        </authorList>
    </citation>
    <scope>IDENTIFICATION</scope>
    <source>
        <strain evidence="15">Thoroughbred</strain>
    </source>
</reference>
<keyword evidence="9" id="KW-0804">Transcription</keyword>
<keyword evidence="4 12" id="KW-0863">Zinc-finger</keyword>
<gene>
    <name evidence="15" type="primary">SP5</name>
</gene>
<accession>A0A3Q2I1A2</accession>
<dbReference type="Pfam" id="PF00096">
    <property type="entry name" value="zf-C2H2"/>
    <property type="match status" value="3"/>
</dbReference>
<evidence type="ECO:0000256" key="6">
    <source>
        <dbReference type="ARBA" id="ARBA00023015"/>
    </source>
</evidence>
<protein>
    <submittedName>
        <fullName evidence="15">Sp5 transcription factor</fullName>
    </submittedName>
</protein>
<sequence length="438" mass="46167">MGSLAVGVSRPFLIAEPGAARRIPLSSHFVPASSEAGWRLFAPSSLTGSARALRVQDRTPSASPDLGKHSPLALLAATCSRIGQPGATAPPDFLQVPYDPALGSPSRLFHPWTADMPAHSPGALPPPHPSLGLTPQKTHLQPSFGAAHELPLTPPADPSYPYEFSPVKMLPSSMAALPASCAPAYVPYAAQAALPPGYSNLLPPPPPPPPPPPTCRQLSPNSAPDDLPWWSIPQAGTGPGPSGVPGSSLSGACAGGPHAPRFPASAAAAAAAAAALQRGLVLGPSDFAQYQSQIAALLQTKAPLAATARRCRRCRCPNCQAAGGAPEAEPGKKKQHVCHVPGCGKVYGKTSHLKAHLRWHTGERPFVCNWLFCGKSFTRSDELQRHLRTHTGEKRFACPECGKRFMRSDHLAKHVKTHQNKKLKVAEAGVKREDPRDL</sequence>
<dbReference type="GO" id="GO:0005634">
    <property type="term" value="C:nucleus"/>
    <property type="evidence" value="ECO:0007669"/>
    <property type="project" value="UniProtKB-SubCell"/>
</dbReference>
<dbReference type="Bgee" id="ENSECAG00000036791">
    <property type="expression patterns" value="Expressed in cerebellum and 6 other cell types or tissues"/>
</dbReference>
<dbReference type="FunFam" id="3.30.160.60:FF:000026">
    <property type="entry name" value="Transcription factor Sp3"/>
    <property type="match status" value="1"/>
</dbReference>
<keyword evidence="8" id="KW-0010">Activator</keyword>
<evidence type="ECO:0000256" key="3">
    <source>
        <dbReference type="ARBA" id="ARBA00022737"/>
    </source>
</evidence>
<dbReference type="Proteomes" id="UP000002281">
    <property type="component" value="Chromosome 18"/>
</dbReference>
<dbReference type="Gene3D" id="3.30.160.60">
    <property type="entry name" value="Classic Zinc Finger"/>
    <property type="match status" value="3"/>
</dbReference>
<dbReference type="PaxDb" id="9796-ENSECAP00000039498"/>
<evidence type="ECO:0000313" key="16">
    <source>
        <dbReference type="Proteomes" id="UP000002281"/>
    </source>
</evidence>
<dbReference type="GO" id="GO:0000981">
    <property type="term" value="F:DNA-binding transcription factor activity, RNA polymerase II-specific"/>
    <property type="evidence" value="ECO:0000318"/>
    <property type="project" value="GO_Central"/>
</dbReference>
<organism evidence="15 16">
    <name type="scientific">Equus caballus</name>
    <name type="common">Horse</name>
    <dbReference type="NCBI Taxonomy" id="9796"/>
    <lineage>
        <taxon>Eukaryota</taxon>
        <taxon>Metazoa</taxon>
        <taxon>Chordata</taxon>
        <taxon>Craniata</taxon>
        <taxon>Vertebrata</taxon>
        <taxon>Euteleostomi</taxon>
        <taxon>Mammalia</taxon>
        <taxon>Eutheria</taxon>
        <taxon>Laurasiatheria</taxon>
        <taxon>Perissodactyla</taxon>
        <taxon>Equidae</taxon>
        <taxon>Equus</taxon>
    </lineage>
</organism>
<dbReference type="GO" id="GO:0001227">
    <property type="term" value="F:DNA-binding transcription repressor activity, RNA polymerase II-specific"/>
    <property type="evidence" value="ECO:0007669"/>
    <property type="project" value="Ensembl"/>
</dbReference>
<evidence type="ECO:0000256" key="9">
    <source>
        <dbReference type="ARBA" id="ARBA00023163"/>
    </source>
</evidence>
<keyword evidence="7" id="KW-0238">DNA-binding</keyword>
<evidence type="ECO:0000256" key="7">
    <source>
        <dbReference type="ARBA" id="ARBA00023125"/>
    </source>
</evidence>
<feature type="compositionally biased region" description="Pro residues" evidence="13">
    <location>
        <begin position="202"/>
        <end position="214"/>
    </location>
</feature>
<evidence type="ECO:0000256" key="1">
    <source>
        <dbReference type="ARBA" id="ARBA00004123"/>
    </source>
</evidence>
<keyword evidence="10" id="KW-0539">Nucleus</keyword>
<dbReference type="GeneID" id="111768925"/>
<dbReference type="CDD" id="cd22541">
    <property type="entry name" value="SP5_N"/>
    <property type="match status" value="1"/>
</dbReference>
<keyword evidence="3" id="KW-0677">Repeat</keyword>
<proteinExistence type="inferred from homology"/>
<dbReference type="GO" id="GO:0006357">
    <property type="term" value="P:regulation of transcription by RNA polymerase II"/>
    <property type="evidence" value="ECO:0000318"/>
    <property type="project" value="GO_Central"/>
</dbReference>
<feature type="domain" description="C2H2-type" evidence="14">
    <location>
        <begin position="336"/>
        <end position="365"/>
    </location>
</feature>
<feature type="domain" description="C2H2-type" evidence="14">
    <location>
        <begin position="396"/>
        <end position="423"/>
    </location>
</feature>
<dbReference type="FunCoup" id="A0A3Q2I1A2">
    <property type="interactions" value="79"/>
</dbReference>
<keyword evidence="2" id="KW-0479">Metal-binding</keyword>
<feature type="region of interest" description="Disordered" evidence="13">
    <location>
        <begin position="199"/>
        <end position="252"/>
    </location>
</feature>
<dbReference type="AlphaFoldDB" id="A0A3Q2I1A2"/>
<evidence type="ECO:0000313" key="15">
    <source>
        <dbReference type="Ensembl" id="ENSECAP00000039498.2"/>
    </source>
</evidence>
<dbReference type="GO" id="GO:0000978">
    <property type="term" value="F:RNA polymerase II cis-regulatory region sequence-specific DNA binding"/>
    <property type="evidence" value="ECO:0000318"/>
    <property type="project" value="GO_Central"/>
</dbReference>
<evidence type="ECO:0000256" key="11">
    <source>
        <dbReference type="ARBA" id="ARBA00038409"/>
    </source>
</evidence>
<dbReference type="SUPFAM" id="SSF57667">
    <property type="entry name" value="beta-beta-alpha zinc fingers"/>
    <property type="match status" value="2"/>
</dbReference>
<dbReference type="FunFam" id="3.30.160.60:FF:000061">
    <property type="entry name" value="Transcription factor Sp3"/>
    <property type="match status" value="1"/>
</dbReference>
<dbReference type="PROSITE" id="PS00028">
    <property type="entry name" value="ZINC_FINGER_C2H2_1"/>
    <property type="match status" value="3"/>
</dbReference>